<dbReference type="PANTHER" id="PTHR35186:SF4">
    <property type="entry name" value="PRION-INHIBITION AND PROPAGATION HELO DOMAIN-CONTAINING PROTEIN"/>
    <property type="match status" value="1"/>
</dbReference>
<evidence type="ECO:0000259" key="2">
    <source>
        <dbReference type="Pfam" id="PF24476"/>
    </source>
</evidence>
<dbReference type="PANTHER" id="PTHR35186">
    <property type="entry name" value="ANK_REP_REGION DOMAIN-CONTAINING PROTEIN"/>
    <property type="match status" value="1"/>
</dbReference>
<evidence type="ECO:0000313" key="4">
    <source>
        <dbReference type="Proteomes" id="UP000326757"/>
    </source>
</evidence>
<dbReference type="Pfam" id="PF24476">
    <property type="entry name" value="DUF7580"/>
    <property type="match status" value="1"/>
</dbReference>
<sequence>MSGIEVTGLVLAVLPLFIEGAKAYSYGVETIRKTVSRRERDEKLREFYDEFYWEIVQLDRQTLGVIKSLPSLSDKRKAELTIDIHFEAWQAEVDVAQALFDYFGSKEDLDAFLHVMGKIAQLLSQLIKDPTIHMLSTEVEQSQMFSKLKAFAAESEKGETTSTFRERIRFWKKEKERTICLKNLATWNKRLFKLTEQAEKEPTGKRLSPRAKDIPSSQLRSLSQKLYRAFAKSWGCNCTTQHEAKFCLKARGSSVETTVTEIDFDFFFSVQDDRKLGRWQEGTVFVKPNGDSTKNDGYLLQRICDTVERKGPIDQCLQLLVEDTGNDQILWQLRSIPKRLPQSRVAEGESLQAVLATSIKLPLVTKRRLAVIFAHSLLQLHESFWKNKEWNKNCIFFFYGIDGALNFQHPYLSTAFDTEIDEKQPPLNLNRFHRNASILALAILLVEIHTGKLIETFRTEVETQEVNTNTDWLVANRVVKTLEDCSLGYRDAIQSCLDTPWLPAGQKVTLEDVETRTGLYHDVIKPLEDELSYLFRENRGPTEKRPGYPCWVNPGVGMGNYLP</sequence>
<organism evidence="3 4">
    <name type="scientific">Monilinia laxa</name>
    <name type="common">Brown rot fungus</name>
    <name type="synonym">Sclerotinia laxa</name>
    <dbReference type="NCBI Taxonomy" id="61186"/>
    <lineage>
        <taxon>Eukaryota</taxon>
        <taxon>Fungi</taxon>
        <taxon>Dikarya</taxon>
        <taxon>Ascomycota</taxon>
        <taxon>Pezizomycotina</taxon>
        <taxon>Leotiomycetes</taxon>
        <taxon>Helotiales</taxon>
        <taxon>Sclerotiniaceae</taxon>
        <taxon>Monilinia</taxon>
    </lineage>
</organism>
<feature type="domain" description="DUF7580" evidence="2">
    <location>
        <begin position="216"/>
        <end position="532"/>
    </location>
</feature>
<dbReference type="InterPro" id="IPR056002">
    <property type="entry name" value="DUF7580"/>
</dbReference>
<keyword evidence="1" id="KW-0732">Signal</keyword>
<proteinExistence type="predicted"/>
<keyword evidence="4" id="KW-1185">Reference proteome</keyword>
<gene>
    <name evidence="3" type="ORF">EYC80_000308</name>
</gene>
<feature type="signal peptide" evidence="1">
    <location>
        <begin position="1"/>
        <end position="23"/>
    </location>
</feature>
<name>A0A5N6KA80_MONLA</name>
<dbReference type="AlphaFoldDB" id="A0A5N6KA80"/>
<reference evidence="3 4" key="1">
    <citation type="submission" date="2019-06" db="EMBL/GenBank/DDBJ databases">
        <title>Genome Sequence of the Brown Rot Fungal Pathogen Monilinia laxa.</title>
        <authorList>
            <person name="De Miccolis Angelini R.M."/>
            <person name="Landi L."/>
            <person name="Abate D."/>
            <person name="Pollastro S."/>
            <person name="Romanazzi G."/>
            <person name="Faretra F."/>
        </authorList>
    </citation>
    <scope>NUCLEOTIDE SEQUENCE [LARGE SCALE GENOMIC DNA]</scope>
    <source>
        <strain evidence="3 4">Mlax316</strain>
    </source>
</reference>
<dbReference type="EMBL" id="VIGI01000005">
    <property type="protein sequence ID" value="KAB8300075.1"/>
    <property type="molecule type" value="Genomic_DNA"/>
</dbReference>
<accession>A0A5N6KA80</accession>
<comment type="caution">
    <text evidence="3">The sequence shown here is derived from an EMBL/GenBank/DDBJ whole genome shotgun (WGS) entry which is preliminary data.</text>
</comment>
<dbReference type="Proteomes" id="UP000326757">
    <property type="component" value="Unassembled WGS sequence"/>
</dbReference>
<dbReference type="OrthoDB" id="3565018at2759"/>
<evidence type="ECO:0000313" key="3">
    <source>
        <dbReference type="EMBL" id="KAB8300075.1"/>
    </source>
</evidence>
<protein>
    <recommendedName>
        <fullName evidence="2">DUF7580 domain-containing protein</fullName>
    </recommendedName>
</protein>
<evidence type="ECO:0000256" key="1">
    <source>
        <dbReference type="SAM" id="SignalP"/>
    </source>
</evidence>
<feature type="chain" id="PRO_5025042825" description="DUF7580 domain-containing protein" evidence="1">
    <location>
        <begin position="24"/>
        <end position="563"/>
    </location>
</feature>